<evidence type="ECO:0000256" key="4">
    <source>
        <dbReference type="ARBA" id="ARBA00023014"/>
    </source>
</evidence>
<gene>
    <name evidence="7" type="ORF">SAMN02745121_00795</name>
</gene>
<dbReference type="InterPro" id="IPR002109">
    <property type="entry name" value="Glutaredoxin"/>
</dbReference>
<dbReference type="InterPro" id="IPR004480">
    <property type="entry name" value="Monothiol_GRX-rel"/>
</dbReference>
<dbReference type="OrthoDB" id="285281at2"/>
<proteinExistence type="predicted"/>
<evidence type="ECO:0000256" key="5">
    <source>
        <dbReference type="ARBA" id="ARBA00023284"/>
    </source>
</evidence>
<dbReference type="InterPro" id="IPR001763">
    <property type="entry name" value="Rhodanese-like_dom"/>
</dbReference>
<dbReference type="RefSeq" id="WP_096333974.1">
    <property type="nucleotide sequence ID" value="NZ_FOMX01000002.1"/>
</dbReference>
<keyword evidence="5" id="KW-0676">Redox-active center</keyword>
<sequence>MSLTEALRDRIQGLIAADAVVLFMKGTRFRPACGFSAGVVEVLDSLVPRWTSVDVLADPELREGIKEFSAWPTIPQLYVRGEFVGGADIVREMHASGELATLLGAPEVKPPEVQVSPRAAAVFRDVTAEAGPGEAIRVRISPRFEHDLAVEGREAGDLEVTVEGITLLFDRMSAARAEGLRIDFIERDGEAGFAIDNPNAPAQVRPITARELQGKLAQGAVRLFDVRTPQEQAIAAIAGARLLDEAVRAEILELDRGTPLAFHCHHGVRSQAAAEFFVNQGFREVYNLRGGIDAWSREVDSGVPRY</sequence>
<dbReference type="EMBL" id="FOMX01000002">
    <property type="protein sequence ID" value="SFD59517.1"/>
    <property type="molecule type" value="Genomic_DNA"/>
</dbReference>
<dbReference type="SUPFAM" id="SSF52833">
    <property type="entry name" value="Thioredoxin-like"/>
    <property type="match status" value="1"/>
</dbReference>
<keyword evidence="8" id="KW-1185">Reference proteome</keyword>
<dbReference type="Gene3D" id="3.40.30.10">
    <property type="entry name" value="Glutaredoxin"/>
    <property type="match status" value="1"/>
</dbReference>
<evidence type="ECO:0000256" key="2">
    <source>
        <dbReference type="ARBA" id="ARBA00022723"/>
    </source>
</evidence>
<dbReference type="Proteomes" id="UP000199400">
    <property type="component" value="Unassembled WGS sequence"/>
</dbReference>
<keyword evidence="4" id="KW-0411">Iron-sulfur</keyword>
<dbReference type="NCBIfam" id="TIGR00365">
    <property type="entry name" value="Grx4 family monothiol glutaredoxin"/>
    <property type="match status" value="1"/>
</dbReference>
<keyword evidence="2" id="KW-0479">Metal-binding</keyword>
<dbReference type="GO" id="GO:0051537">
    <property type="term" value="F:2 iron, 2 sulfur cluster binding"/>
    <property type="evidence" value="ECO:0007669"/>
    <property type="project" value="UniProtKB-KW"/>
</dbReference>
<dbReference type="PROSITE" id="PS50206">
    <property type="entry name" value="RHODANESE_3"/>
    <property type="match status" value="1"/>
</dbReference>
<accession>A0A1I1TLX7</accession>
<dbReference type="Pfam" id="PF00581">
    <property type="entry name" value="Rhodanese"/>
    <property type="match status" value="1"/>
</dbReference>
<dbReference type="SUPFAM" id="SSF52821">
    <property type="entry name" value="Rhodanese/Cell cycle control phosphatase"/>
    <property type="match status" value="1"/>
</dbReference>
<evidence type="ECO:0000256" key="1">
    <source>
        <dbReference type="ARBA" id="ARBA00022714"/>
    </source>
</evidence>
<dbReference type="PANTHER" id="PTHR10293">
    <property type="entry name" value="GLUTAREDOXIN FAMILY MEMBER"/>
    <property type="match status" value="1"/>
</dbReference>
<name>A0A1I1TLX7_9BACT</name>
<keyword evidence="3" id="KW-0408">Iron</keyword>
<dbReference type="InterPro" id="IPR035903">
    <property type="entry name" value="HesB-like_dom_sf"/>
</dbReference>
<evidence type="ECO:0000313" key="8">
    <source>
        <dbReference type="Proteomes" id="UP000199400"/>
    </source>
</evidence>
<evidence type="ECO:0000313" key="7">
    <source>
        <dbReference type="EMBL" id="SFD59517.1"/>
    </source>
</evidence>
<dbReference type="Gene3D" id="2.60.300.12">
    <property type="entry name" value="HesB-like domain"/>
    <property type="match status" value="1"/>
</dbReference>
<keyword evidence="1" id="KW-0001">2Fe-2S</keyword>
<dbReference type="CDD" id="cd03028">
    <property type="entry name" value="GRX_PICOT_like"/>
    <property type="match status" value="1"/>
</dbReference>
<evidence type="ECO:0000256" key="3">
    <source>
        <dbReference type="ARBA" id="ARBA00023004"/>
    </source>
</evidence>
<protein>
    <submittedName>
        <fullName evidence="7">Monothiol glutaredoxin</fullName>
    </submittedName>
</protein>
<reference evidence="8" key="1">
    <citation type="submission" date="2016-10" db="EMBL/GenBank/DDBJ databases">
        <authorList>
            <person name="Varghese N."/>
            <person name="Submissions S."/>
        </authorList>
    </citation>
    <scope>NUCLEOTIDE SEQUENCE [LARGE SCALE GENOMIC DNA]</scope>
    <source>
        <strain evidence="8">ATCC 25963</strain>
    </source>
</reference>
<dbReference type="Gene3D" id="3.40.250.10">
    <property type="entry name" value="Rhodanese-like domain"/>
    <property type="match status" value="1"/>
</dbReference>
<dbReference type="SMART" id="SM00450">
    <property type="entry name" value="RHOD"/>
    <property type="match status" value="1"/>
</dbReference>
<dbReference type="InterPro" id="IPR033658">
    <property type="entry name" value="GRX_PICOT-like"/>
</dbReference>
<dbReference type="STRING" id="54.SAMN02745121_00795"/>
<dbReference type="AlphaFoldDB" id="A0A1I1TLX7"/>
<dbReference type="InterPro" id="IPR036249">
    <property type="entry name" value="Thioredoxin-like_sf"/>
</dbReference>
<evidence type="ECO:0000259" key="6">
    <source>
        <dbReference type="PROSITE" id="PS50206"/>
    </source>
</evidence>
<organism evidence="7 8">
    <name type="scientific">Nannocystis exedens</name>
    <dbReference type="NCBI Taxonomy" id="54"/>
    <lineage>
        <taxon>Bacteria</taxon>
        <taxon>Pseudomonadati</taxon>
        <taxon>Myxococcota</taxon>
        <taxon>Polyangia</taxon>
        <taxon>Nannocystales</taxon>
        <taxon>Nannocystaceae</taxon>
        <taxon>Nannocystis</taxon>
    </lineage>
</organism>
<feature type="domain" description="Rhodanese" evidence="6">
    <location>
        <begin position="217"/>
        <end position="304"/>
    </location>
</feature>
<dbReference type="PROSITE" id="PS51354">
    <property type="entry name" value="GLUTAREDOXIN_2"/>
    <property type="match status" value="1"/>
</dbReference>
<dbReference type="Pfam" id="PF00462">
    <property type="entry name" value="Glutaredoxin"/>
    <property type="match status" value="1"/>
</dbReference>
<dbReference type="SUPFAM" id="SSF89360">
    <property type="entry name" value="HesB-like domain"/>
    <property type="match status" value="1"/>
</dbReference>
<dbReference type="GO" id="GO:0046872">
    <property type="term" value="F:metal ion binding"/>
    <property type="evidence" value="ECO:0007669"/>
    <property type="project" value="UniProtKB-KW"/>
</dbReference>
<dbReference type="PANTHER" id="PTHR10293:SF72">
    <property type="entry name" value="MONOTHIOL GLUTAREDOXIN-S14, CHLOROPLASTIC"/>
    <property type="match status" value="1"/>
</dbReference>
<dbReference type="InterPro" id="IPR036873">
    <property type="entry name" value="Rhodanese-like_dom_sf"/>
</dbReference>